<sequence length="504" mass="56975">MGSQSNAVSRSQNDTAAPTTINVLTLNCWGLKFLSKYRTERLSEIGNRIASYSPQLDIVGLQECWTFGDYLAIRGRTQHILPYAKFYHSGTFGGGLAYFSRWPIIDSSMFRYPLNGRPTAFFRGDWYVGKGVACATIQLPDGKHVEVFNTHLHAPYEREPNDSYICHRTAQAWEIAKLMRAASQRGSLVLGLGDFNMVPLSFAHVLIESRGGVKDVWRVVKPGSSVGKSNHPPEIERRKRMNEVAVSDVESCLRDHGHTCDSVLNTWRWSQEDQKRLDKGTDRHIEGTDADPNSYRLDYIFFSGIGQGWKVADVKVVFTERHPELLCSLSDHFAVHATIERSRAHPPEPLGVEVHAALHDASTNDPKEELADFDDKDFDTVLSKQPTYQYVGKDFYNDILAMIHKYNLRERKQRRWRCLHFLGSALVSIGCFVAVWWSPNYVSFILILLSSLGLMAGTVDGLIGLLFVGSELRALAEFEWEVRNALQLAGGPVQTDRALKDWYD</sequence>
<feature type="transmembrane region" description="Helical" evidence="13">
    <location>
        <begin position="444"/>
        <end position="468"/>
    </location>
</feature>
<evidence type="ECO:0000313" key="15">
    <source>
        <dbReference type="EMBL" id="KIV80793.1"/>
    </source>
</evidence>
<evidence type="ECO:0000256" key="9">
    <source>
        <dbReference type="ARBA" id="ARBA00022919"/>
    </source>
</evidence>
<keyword evidence="5 13" id="KW-0812">Transmembrane</keyword>
<dbReference type="FunFam" id="3.60.10.10:FF:000059">
    <property type="entry name" value="Inositol phosphosphingolipids phospholipase C"/>
    <property type="match status" value="1"/>
</dbReference>
<dbReference type="InterPro" id="IPR036691">
    <property type="entry name" value="Endo/exonu/phosph_ase_sf"/>
</dbReference>
<dbReference type="Proteomes" id="UP000053599">
    <property type="component" value="Unassembled WGS sequence"/>
</dbReference>
<keyword evidence="10 13" id="KW-1133">Transmembrane helix</keyword>
<comment type="pathway">
    <text evidence="2">Lipid metabolism; sphingolipid metabolism.</text>
</comment>
<keyword evidence="8" id="KW-0460">Magnesium</keyword>
<organism evidence="15 16">
    <name type="scientific">Exophiala sideris</name>
    <dbReference type="NCBI Taxonomy" id="1016849"/>
    <lineage>
        <taxon>Eukaryota</taxon>
        <taxon>Fungi</taxon>
        <taxon>Dikarya</taxon>
        <taxon>Ascomycota</taxon>
        <taxon>Pezizomycotina</taxon>
        <taxon>Eurotiomycetes</taxon>
        <taxon>Chaetothyriomycetidae</taxon>
        <taxon>Chaetothyriales</taxon>
        <taxon>Herpotrichiellaceae</taxon>
        <taxon>Exophiala</taxon>
    </lineage>
</organism>
<dbReference type="Gene3D" id="3.60.10.10">
    <property type="entry name" value="Endonuclease/exonuclease/phosphatase"/>
    <property type="match status" value="1"/>
</dbReference>
<evidence type="ECO:0000256" key="7">
    <source>
        <dbReference type="ARBA" id="ARBA00022801"/>
    </source>
</evidence>
<evidence type="ECO:0000256" key="10">
    <source>
        <dbReference type="ARBA" id="ARBA00022989"/>
    </source>
</evidence>
<dbReference type="InterPro" id="IPR038772">
    <property type="entry name" value="Sph/SMPD2-like"/>
</dbReference>
<evidence type="ECO:0000313" key="16">
    <source>
        <dbReference type="Proteomes" id="UP000053599"/>
    </source>
</evidence>
<keyword evidence="7" id="KW-0378">Hydrolase</keyword>
<dbReference type="AlphaFoldDB" id="A0A0D1Z1N2"/>
<feature type="domain" description="Endonuclease/exonuclease/phosphatase" evidence="14">
    <location>
        <begin position="24"/>
        <end position="304"/>
    </location>
</feature>
<evidence type="ECO:0000256" key="8">
    <source>
        <dbReference type="ARBA" id="ARBA00022842"/>
    </source>
</evidence>
<dbReference type="GO" id="GO:0004767">
    <property type="term" value="F:sphingomyelin phosphodiesterase activity"/>
    <property type="evidence" value="ECO:0007669"/>
    <property type="project" value="InterPro"/>
</dbReference>
<dbReference type="SUPFAM" id="SSF56219">
    <property type="entry name" value="DNase I-like"/>
    <property type="match status" value="1"/>
</dbReference>
<dbReference type="PANTHER" id="PTHR16320">
    <property type="entry name" value="SPHINGOMYELINASE FAMILY MEMBER"/>
    <property type="match status" value="1"/>
</dbReference>
<dbReference type="GO" id="GO:0046872">
    <property type="term" value="F:metal ion binding"/>
    <property type="evidence" value="ECO:0007669"/>
    <property type="project" value="UniProtKB-KW"/>
</dbReference>
<accession>A0A0D1Z1N2</accession>
<proteinExistence type="inferred from homology"/>
<dbReference type="InterPro" id="IPR005135">
    <property type="entry name" value="Endo/exonuclease/phosphatase"/>
</dbReference>
<dbReference type="GO" id="GO:0016020">
    <property type="term" value="C:membrane"/>
    <property type="evidence" value="ECO:0007669"/>
    <property type="project" value="UniProtKB-SubCell"/>
</dbReference>
<dbReference type="HOGENOM" id="CLU_034001_0_0_1"/>
<comment type="similarity">
    <text evidence="4">Belongs to the neutral sphingomyelinase family.</text>
</comment>
<dbReference type="OrthoDB" id="387657at2759"/>
<evidence type="ECO:0000256" key="12">
    <source>
        <dbReference type="ARBA" id="ARBA00023136"/>
    </source>
</evidence>
<dbReference type="GO" id="GO:0006665">
    <property type="term" value="P:sphingolipid metabolic process"/>
    <property type="evidence" value="ECO:0007669"/>
    <property type="project" value="UniProtKB-KW"/>
</dbReference>
<comment type="pathway">
    <text evidence="3">Sphingolipid metabolism.</text>
</comment>
<feature type="transmembrane region" description="Helical" evidence="13">
    <location>
        <begin position="418"/>
        <end position="438"/>
    </location>
</feature>
<keyword evidence="6" id="KW-0479">Metal-binding</keyword>
<reference evidence="15 16" key="1">
    <citation type="submission" date="2015-01" db="EMBL/GenBank/DDBJ databases">
        <title>The Genome Sequence of Exophiala sideris CBS121828.</title>
        <authorList>
            <consortium name="The Broad Institute Genomics Platform"/>
            <person name="Cuomo C."/>
            <person name="de Hoog S."/>
            <person name="Gorbushina A."/>
            <person name="Stielow B."/>
            <person name="Teixiera M."/>
            <person name="Abouelleil A."/>
            <person name="Chapman S.B."/>
            <person name="Priest M."/>
            <person name="Young S.K."/>
            <person name="Wortman J."/>
            <person name="Nusbaum C."/>
            <person name="Birren B."/>
        </authorList>
    </citation>
    <scope>NUCLEOTIDE SEQUENCE [LARGE SCALE GENOMIC DNA]</scope>
    <source>
        <strain evidence="15 16">CBS 121828</strain>
    </source>
</reference>
<keyword evidence="12 13" id="KW-0472">Membrane</keyword>
<evidence type="ECO:0000256" key="13">
    <source>
        <dbReference type="SAM" id="Phobius"/>
    </source>
</evidence>
<gene>
    <name evidence="15" type="ORF">PV11_08269</name>
</gene>
<evidence type="ECO:0000256" key="2">
    <source>
        <dbReference type="ARBA" id="ARBA00004760"/>
    </source>
</evidence>
<evidence type="ECO:0000256" key="11">
    <source>
        <dbReference type="ARBA" id="ARBA00023098"/>
    </source>
</evidence>
<dbReference type="PANTHER" id="PTHR16320:SF24">
    <property type="entry name" value="PHOSPHODIESTERASE, PUTATIVE-RELATED"/>
    <property type="match status" value="1"/>
</dbReference>
<dbReference type="Pfam" id="PF03372">
    <property type="entry name" value="Exo_endo_phos"/>
    <property type="match status" value="1"/>
</dbReference>
<comment type="subcellular location">
    <subcellularLocation>
        <location evidence="1">Membrane</location>
        <topology evidence="1">Multi-pass membrane protein</topology>
    </subcellularLocation>
</comment>
<evidence type="ECO:0000256" key="5">
    <source>
        <dbReference type="ARBA" id="ARBA00022692"/>
    </source>
</evidence>
<evidence type="ECO:0000259" key="14">
    <source>
        <dbReference type="Pfam" id="PF03372"/>
    </source>
</evidence>
<dbReference type="STRING" id="1016849.A0A0D1Z1N2"/>
<dbReference type="EMBL" id="KN846953">
    <property type="protein sequence ID" value="KIV80793.1"/>
    <property type="molecule type" value="Genomic_DNA"/>
</dbReference>
<evidence type="ECO:0000256" key="6">
    <source>
        <dbReference type="ARBA" id="ARBA00022723"/>
    </source>
</evidence>
<protein>
    <recommendedName>
        <fullName evidence="14">Endonuclease/exonuclease/phosphatase domain-containing protein</fullName>
    </recommendedName>
</protein>
<keyword evidence="9" id="KW-0746">Sphingolipid metabolism</keyword>
<name>A0A0D1Z1N2_9EURO</name>
<keyword evidence="11" id="KW-0443">Lipid metabolism</keyword>
<evidence type="ECO:0000256" key="3">
    <source>
        <dbReference type="ARBA" id="ARBA00004991"/>
    </source>
</evidence>
<evidence type="ECO:0000256" key="1">
    <source>
        <dbReference type="ARBA" id="ARBA00004141"/>
    </source>
</evidence>
<evidence type="ECO:0000256" key="4">
    <source>
        <dbReference type="ARBA" id="ARBA00006335"/>
    </source>
</evidence>